<dbReference type="AlphaFoldDB" id="A0A9P5X362"/>
<dbReference type="CDD" id="cd00882">
    <property type="entry name" value="Ras_like_GTPase"/>
    <property type="match status" value="1"/>
</dbReference>
<gene>
    <name evidence="2" type="ORF">P691DRAFT_788977</name>
</gene>
<dbReference type="Proteomes" id="UP000807342">
    <property type="component" value="Unassembled WGS sequence"/>
</dbReference>
<dbReference type="InterPro" id="IPR027417">
    <property type="entry name" value="P-loop_NTPase"/>
</dbReference>
<dbReference type="SUPFAM" id="SSF52540">
    <property type="entry name" value="P-loop containing nucleoside triphosphate hydrolases"/>
    <property type="match status" value="1"/>
</dbReference>
<keyword evidence="3" id="KW-1185">Reference proteome</keyword>
<evidence type="ECO:0000313" key="2">
    <source>
        <dbReference type="EMBL" id="KAF9442784.1"/>
    </source>
</evidence>
<dbReference type="Gene3D" id="3.40.50.300">
    <property type="entry name" value="P-loop containing nucleotide triphosphate hydrolases"/>
    <property type="match status" value="1"/>
</dbReference>
<organism evidence="2 3">
    <name type="scientific">Macrolepiota fuliginosa MF-IS2</name>
    <dbReference type="NCBI Taxonomy" id="1400762"/>
    <lineage>
        <taxon>Eukaryota</taxon>
        <taxon>Fungi</taxon>
        <taxon>Dikarya</taxon>
        <taxon>Basidiomycota</taxon>
        <taxon>Agaricomycotina</taxon>
        <taxon>Agaricomycetes</taxon>
        <taxon>Agaricomycetidae</taxon>
        <taxon>Agaricales</taxon>
        <taxon>Agaricineae</taxon>
        <taxon>Agaricaceae</taxon>
        <taxon>Macrolepiota</taxon>
    </lineage>
</organism>
<reference evidence="2" key="1">
    <citation type="submission" date="2020-11" db="EMBL/GenBank/DDBJ databases">
        <authorList>
            <consortium name="DOE Joint Genome Institute"/>
            <person name="Ahrendt S."/>
            <person name="Riley R."/>
            <person name="Andreopoulos W."/>
            <person name="Labutti K."/>
            <person name="Pangilinan J."/>
            <person name="Ruiz-Duenas F.J."/>
            <person name="Barrasa J.M."/>
            <person name="Sanchez-Garcia M."/>
            <person name="Camarero S."/>
            <person name="Miyauchi S."/>
            <person name="Serrano A."/>
            <person name="Linde D."/>
            <person name="Babiker R."/>
            <person name="Drula E."/>
            <person name="Ayuso-Fernandez I."/>
            <person name="Pacheco R."/>
            <person name="Padilla G."/>
            <person name="Ferreira P."/>
            <person name="Barriuso J."/>
            <person name="Kellner H."/>
            <person name="Castanera R."/>
            <person name="Alfaro M."/>
            <person name="Ramirez L."/>
            <person name="Pisabarro A.G."/>
            <person name="Kuo A."/>
            <person name="Tritt A."/>
            <person name="Lipzen A."/>
            <person name="He G."/>
            <person name="Yan M."/>
            <person name="Ng V."/>
            <person name="Cullen D."/>
            <person name="Martin F."/>
            <person name="Rosso M.-N."/>
            <person name="Henrissat B."/>
            <person name="Hibbett D."/>
            <person name="Martinez A.T."/>
            <person name="Grigoriev I.V."/>
        </authorList>
    </citation>
    <scope>NUCLEOTIDE SEQUENCE</scope>
    <source>
        <strain evidence="2">MF-IS2</strain>
    </source>
</reference>
<accession>A0A9P5X362</accession>
<sequence length="295" mass="33313">MPKTNVILFGGSGSGKSSLVNMLSNTVVTGVSNAARGCTLESDAFEVNIHGQSMTLWDTAGLDEGEGGSVLHSDAIIKLYQLIRNLRDGVSLLVFVMRMPRVTSSVPENWKLFRDIICQNRVPIIIVITGFDRGNGDQWWRNNEETFQQYGISPAGHACITCEGQEGGYSYGEEYERSKRVVRELMLSYFLNHPWKVPAADWFKSTFVTMFIRRYLKGWTWLRKIWKENPGNALQDLINVGGMSAEEAIALAEELRDDDEARALAERLRAANEARSEASTSGRWFGWPRWLRSHK</sequence>
<feature type="domain" description="G" evidence="1">
    <location>
        <begin position="6"/>
        <end position="128"/>
    </location>
</feature>
<evidence type="ECO:0000313" key="3">
    <source>
        <dbReference type="Proteomes" id="UP000807342"/>
    </source>
</evidence>
<dbReference type="Pfam" id="PF01926">
    <property type="entry name" value="MMR_HSR1"/>
    <property type="match status" value="1"/>
</dbReference>
<comment type="caution">
    <text evidence="2">The sequence shown here is derived from an EMBL/GenBank/DDBJ whole genome shotgun (WGS) entry which is preliminary data.</text>
</comment>
<name>A0A9P5X362_9AGAR</name>
<proteinExistence type="predicted"/>
<evidence type="ECO:0000259" key="1">
    <source>
        <dbReference type="Pfam" id="PF01926"/>
    </source>
</evidence>
<dbReference type="EMBL" id="MU151568">
    <property type="protein sequence ID" value="KAF9442784.1"/>
    <property type="molecule type" value="Genomic_DNA"/>
</dbReference>
<protein>
    <recommendedName>
        <fullName evidence="1">G domain-containing protein</fullName>
    </recommendedName>
</protein>
<dbReference type="InterPro" id="IPR006073">
    <property type="entry name" value="GTP-bd"/>
</dbReference>
<dbReference type="OrthoDB" id="8954335at2759"/>
<dbReference type="GO" id="GO:0005525">
    <property type="term" value="F:GTP binding"/>
    <property type="evidence" value="ECO:0007669"/>
    <property type="project" value="InterPro"/>
</dbReference>